<dbReference type="RefSeq" id="WP_224828293.1">
    <property type="nucleotide sequence ID" value="NZ_JAIVEF010000005.1"/>
</dbReference>
<evidence type="ECO:0000256" key="1">
    <source>
        <dbReference type="ARBA" id="ARBA00022801"/>
    </source>
</evidence>
<dbReference type="Proteomes" id="UP001595925">
    <property type="component" value="Unassembled WGS sequence"/>
</dbReference>
<name>A0ABD5QB96_9EURY</name>
<dbReference type="GO" id="GO:0016787">
    <property type="term" value="F:hydrolase activity"/>
    <property type="evidence" value="ECO:0007669"/>
    <property type="project" value="UniProtKB-KW"/>
</dbReference>
<sequence length="156" mass="16574">MTDDRDFDSLAAVLQSYIDDHHEFLSWLGAGVEAVERGGMVMSIPYDDKLTNGRPGTDGERTPDIHGGVAATLVDTTGGLALRTELDDPLSGAIATITLNVNYLRPATGDLQATAEVVRAGSTIGVSEIIVESETPDGDREPVAIAQGAYRIFRDD</sequence>
<dbReference type="InterPro" id="IPR003736">
    <property type="entry name" value="PAAI_dom"/>
</dbReference>
<gene>
    <name evidence="3" type="ORF">ACFPFO_04550</name>
</gene>
<keyword evidence="1 3" id="KW-0378">Hydrolase</keyword>
<dbReference type="InterPro" id="IPR029069">
    <property type="entry name" value="HotDog_dom_sf"/>
</dbReference>
<dbReference type="SUPFAM" id="SSF54637">
    <property type="entry name" value="Thioesterase/thiol ester dehydrase-isomerase"/>
    <property type="match status" value="1"/>
</dbReference>
<dbReference type="PANTHER" id="PTHR43240:SF20">
    <property type="entry name" value="MEDIUM_LONG-CHAIN ACYL-COA THIOESTERASE YIGI"/>
    <property type="match status" value="1"/>
</dbReference>
<dbReference type="CDD" id="cd03443">
    <property type="entry name" value="PaaI_thioesterase"/>
    <property type="match status" value="1"/>
</dbReference>
<keyword evidence="4" id="KW-1185">Reference proteome</keyword>
<organism evidence="3 4">
    <name type="scientific">Saliphagus infecundisoli</name>
    <dbReference type="NCBI Taxonomy" id="1849069"/>
    <lineage>
        <taxon>Archaea</taxon>
        <taxon>Methanobacteriati</taxon>
        <taxon>Methanobacteriota</taxon>
        <taxon>Stenosarchaea group</taxon>
        <taxon>Halobacteria</taxon>
        <taxon>Halobacteriales</taxon>
        <taxon>Natrialbaceae</taxon>
        <taxon>Saliphagus</taxon>
    </lineage>
</organism>
<dbReference type="EC" id="3.1.2.-" evidence="3"/>
<dbReference type="EMBL" id="JBHSJG010000014">
    <property type="protein sequence ID" value="MFC4987046.1"/>
    <property type="molecule type" value="Genomic_DNA"/>
</dbReference>
<dbReference type="AlphaFoldDB" id="A0ABD5QB96"/>
<reference evidence="3 4" key="1">
    <citation type="journal article" date="2019" name="Int. J. Syst. Evol. Microbiol.">
        <title>The Global Catalogue of Microorganisms (GCM) 10K type strain sequencing project: providing services to taxonomists for standard genome sequencing and annotation.</title>
        <authorList>
            <consortium name="The Broad Institute Genomics Platform"/>
            <consortium name="The Broad Institute Genome Sequencing Center for Infectious Disease"/>
            <person name="Wu L."/>
            <person name="Ma J."/>
        </authorList>
    </citation>
    <scope>NUCLEOTIDE SEQUENCE [LARGE SCALE GENOMIC DNA]</scope>
    <source>
        <strain evidence="3 4">CGMCC 1.15824</strain>
    </source>
</reference>
<evidence type="ECO:0000259" key="2">
    <source>
        <dbReference type="Pfam" id="PF03061"/>
    </source>
</evidence>
<proteinExistence type="predicted"/>
<comment type="caution">
    <text evidence="3">The sequence shown here is derived from an EMBL/GenBank/DDBJ whole genome shotgun (WGS) entry which is preliminary data.</text>
</comment>
<dbReference type="Gene3D" id="3.10.129.10">
    <property type="entry name" value="Hotdog Thioesterase"/>
    <property type="match status" value="1"/>
</dbReference>
<evidence type="ECO:0000313" key="3">
    <source>
        <dbReference type="EMBL" id="MFC4987046.1"/>
    </source>
</evidence>
<protein>
    <submittedName>
        <fullName evidence="3">PaaI family thioesterase</fullName>
        <ecNumber evidence="3">3.1.2.-</ecNumber>
    </submittedName>
</protein>
<dbReference type="InterPro" id="IPR006683">
    <property type="entry name" value="Thioestr_dom"/>
</dbReference>
<evidence type="ECO:0000313" key="4">
    <source>
        <dbReference type="Proteomes" id="UP001595925"/>
    </source>
</evidence>
<dbReference type="PANTHER" id="PTHR43240">
    <property type="entry name" value="1,4-DIHYDROXY-2-NAPHTHOYL-COA THIOESTERASE 1"/>
    <property type="match status" value="1"/>
</dbReference>
<dbReference type="Pfam" id="PF03061">
    <property type="entry name" value="4HBT"/>
    <property type="match status" value="1"/>
</dbReference>
<dbReference type="NCBIfam" id="TIGR00369">
    <property type="entry name" value="unchar_dom_1"/>
    <property type="match status" value="1"/>
</dbReference>
<feature type="domain" description="Thioesterase" evidence="2">
    <location>
        <begin position="65"/>
        <end position="136"/>
    </location>
</feature>
<accession>A0ABD5QB96</accession>